<dbReference type="AlphaFoldDB" id="A0A3N4HVA2"/>
<proteinExistence type="predicted"/>
<organism evidence="1 2">
    <name type="scientific">Ascobolus immersus RN42</name>
    <dbReference type="NCBI Taxonomy" id="1160509"/>
    <lineage>
        <taxon>Eukaryota</taxon>
        <taxon>Fungi</taxon>
        <taxon>Dikarya</taxon>
        <taxon>Ascomycota</taxon>
        <taxon>Pezizomycotina</taxon>
        <taxon>Pezizomycetes</taxon>
        <taxon>Pezizales</taxon>
        <taxon>Ascobolaceae</taxon>
        <taxon>Ascobolus</taxon>
    </lineage>
</organism>
<reference evidence="1 2" key="1">
    <citation type="journal article" date="2018" name="Nat. Ecol. Evol.">
        <title>Pezizomycetes genomes reveal the molecular basis of ectomycorrhizal truffle lifestyle.</title>
        <authorList>
            <person name="Murat C."/>
            <person name="Payen T."/>
            <person name="Noel B."/>
            <person name="Kuo A."/>
            <person name="Morin E."/>
            <person name="Chen J."/>
            <person name="Kohler A."/>
            <person name="Krizsan K."/>
            <person name="Balestrini R."/>
            <person name="Da Silva C."/>
            <person name="Montanini B."/>
            <person name="Hainaut M."/>
            <person name="Levati E."/>
            <person name="Barry K.W."/>
            <person name="Belfiori B."/>
            <person name="Cichocki N."/>
            <person name="Clum A."/>
            <person name="Dockter R.B."/>
            <person name="Fauchery L."/>
            <person name="Guy J."/>
            <person name="Iotti M."/>
            <person name="Le Tacon F."/>
            <person name="Lindquist E.A."/>
            <person name="Lipzen A."/>
            <person name="Malagnac F."/>
            <person name="Mello A."/>
            <person name="Molinier V."/>
            <person name="Miyauchi S."/>
            <person name="Poulain J."/>
            <person name="Riccioni C."/>
            <person name="Rubini A."/>
            <person name="Sitrit Y."/>
            <person name="Splivallo R."/>
            <person name="Traeger S."/>
            <person name="Wang M."/>
            <person name="Zifcakova L."/>
            <person name="Wipf D."/>
            <person name="Zambonelli A."/>
            <person name="Paolocci F."/>
            <person name="Nowrousian M."/>
            <person name="Ottonello S."/>
            <person name="Baldrian P."/>
            <person name="Spatafora J.W."/>
            <person name="Henrissat B."/>
            <person name="Nagy L.G."/>
            <person name="Aury J.M."/>
            <person name="Wincker P."/>
            <person name="Grigoriev I.V."/>
            <person name="Bonfante P."/>
            <person name="Martin F.M."/>
        </authorList>
    </citation>
    <scope>NUCLEOTIDE SEQUENCE [LARGE SCALE GENOMIC DNA]</scope>
    <source>
        <strain evidence="1 2">RN42</strain>
    </source>
</reference>
<evidence type="ECO:0000313" key="2">
    <source>
        <dbReference type="Proteomes" id="UP000275078"/>
    </source>
</evidence>
<dbReference type="EMBL" id="ML119816">
    <property type="protein sequence ID" value="RPA73584.1"/>
    <property type="molecule type" value="Genomic_DNA"/>
</dbReference>
<gene>
    <name evidence="1" type="ORF">BJ508DRAFT_333969</name>
</gene>
<accession>A0A3N4HVA2</accession>
<sequence length="372" mass="40764">MDDFTPLKLHLRNMLHSIPLDPTCPSVLDTLTTPPAPAAPPGSPPLLFPLPPPPMTLPALLSLLEIYTGLLRLSGTLHPYVQPPALPPAPSTLSPLTKALTEMRPSERSAFTTWFTPSGFPILRHAFDWTTSKRSSIESGNQKKRNETERRVEALRIMFDDESLGKEEYFYLRDDEEVGGRVVFLPVLLGFARVFGAWRQGYRGLEEVVEGGCQWERMGADEREWEVCRAIGRGVDLVVAQGGWGAGDLGEVLRVKGVISARMTEVGKRLEGKGVGTGVNVVPVGGFAVMKGVQQWPSLKHLPEKVRAFVEKEAEDGGRRPGVVRDVGGEALNRKRMSESVEIDTGAKDYVAGGHIAKRAKVATRGRGRSTR</sequence>
<name>A0A3N4HVA2_ASCIM</name>
<protein>
    <submittedName>
        <fullName evidence="1">Uncharacterized protein</fullName>
    </submittedName>
</protein>
<evidence type="ECO:0000313" key="1">
    <source>
        <dbReference type="EMBL" id="RPA73584.1"/>
    </source>
</evidence>
<dbReference type="Proteomes" id="UP000275078">
    <property type="component" value="Unassembled WGS sequence"/>
</dbReference>
<keyword evidence="2" id="KW-1185">Reference proteome</keyword>